<dbReference type="Pfam" id="PF02721">
    <property type="entry name" value="DUF223"/>
    <property type="match status" value="1"/>
</dbReference>
<dbReference type="EMBL" id="LR862137">
    <property type="protein sequence ID" value="CAD1844173.1"/>
    <property type="molecule type" value="Genomic_DNA"/>
</dbReference>
<dbReference type="CDD" id="cd04480">
    <property type="entry name" value="RPA1_DBD_A_like"/>
    <property type="match status" value="1"/>
</dbReference>
<evidence type="ECO:0000259" key="1">
    <source>
        <dbReference type="Pfam" id="PF02721"/>
    </source>
</evidence>
<dbReference type="InterPro" id="IPR003871">
    <property type="entry name" value="RFA1B/D_OB_1st"/>
</dbReference>
<dbReference type="Gene3D" id="2.40.50.140">
    <property type="entry name" value="Nucleic acid-binding proteins"/>
    <property type="match status" value="1"/>
</dbReference>
<protein>
    <recommendedName>
        <fullName evidence="1">Replication protein A 70 kDa DNA-binding subunit B/D first OB fold domain-containing protein</fullName>
    </recommendedName>
</protein>
<feature type="domain" description="Replication protein A 70 kDa DNA-binding subunit B/D first OB fold" evidence="1">
    <location>
        <begin position="51"/>
        <end position="155"/>
    </location>
</feature>
<dbReference type="SUPFAM" id="SSF50249">
    <property type="entry name" value="Nucleic acid-binding proteins"/>
    <property type="match status" value="1"/>
</dbReference>
<reference evidence="2" key="1">
    <citation type="submission" date="2020-07" db="EMBL/GenBank/DDBJ databases">
        <authorList>
            <person name="Lin J."/>
        </authorList>
    </citation>
    <scope>NUCLEOTIDE SEQUENCE</scope>
</reference>
<dbReference type="PANTHER" id="PTHR47165:SF4">
    <property type="entry name" value="OS03G0429900 PROTEIN"/>
    <property type="match status" value="1"/>
</dbReference>
<proteinExistence type="predicted"/>
<evidence type="ECO:0000313" key="2">
    <source>
        <dbReference type="EMBL" id="CAD1844173.1"/>
    </source>
</evidence>
<sequence>MTINKSKGQTLERVGIYLPKPVFSHGQLYSYNSTFLFYCIFIAENYCGMKFVLLKQLSLTQQHCKIRVRVSRIWESTTPLNKNNILSLDCLLIDDEEYAMQATVRKYDAEHFRSVLSEGTVYIFENFNVVPSRNNYKVVDRKYMVQISKWTRVLKTNDAVSSIPLHSFYFIDFAYIYCIIFNQYNHNYVLFHSSDVLSSVTSIAPLSHTYVAQELTAIRKLEIRDIE</sequence>
<organism evidence="2">
    <name type="scientific">Ananas comosus var. bracteatus</name>
    <name type="common">red pineapple</name>
    <dbReference type="NCBI Taxonomy" id="296719"/>
    <lineage>
        <taxon>Eukaryota</taxon>
        <taxon>Viridiplantae</taxon>
        <taxon>Streptophyta</taxon>
        <taxon>Embryophyta</taxon>
        <taxon>Tracheophyta</taxon>
        <taxon>Spermatophyta</taxon>
        <taxon>Magnoliopsida</taxon>
        <taxon>Liliopsida</taxon>
        <taxon>Poales</taxon>
        <taxon>Bromeliaceae</taxon>
        <taxon>Bromelioideae</taxon>
        <taxon>Ananas</taxon>
    </lineage>
</organism>
<accession>A0A6V7QM17</accession>
<dbReference type="AlphaFoldDB" id="A0A6V7QM17"/>
<name>A0A6V7QM17_ANACO</name>
<dbReference type="PANTHER" id="PTHR47165">
    <property type="entry name" value="OS03G0429900 PROTEIN"/>
    <property type="match status" value="1"/>
</dbReference>
<gene>
    <name evidence="2" type="ORF">CB5_LOCUS27384</name>
</gene>
<dbReference type="InterPro" id="IPR012340">
    <property type="entry name" value="NA-bd_OB-fold"/>
</dbReference>